<accession>A0ABS2GT55</accession>
<comment type="caution">
    <text evidence="1">The sequence shown here is derived from an EMBL/GenBank/DDBJ whole genome shotgun (WGS) entry which is preliminary data.</text>
</comment>
<dbReference type="Proteomes" id="UP000777002">
    <property type="component" value="Unassembled WGS sequence"/>
</dbReference>
<dbReference type="SUPFAM" id="SSF52540">
    <property type="entry name" value="P-loop containing nucleoside triphosphate hydrolases"/>
    <property type="match status" value="1"/>
</dbReference>
<evidence type="ECO:0000313" key="2">
    <source>
        <dbReference type="Proteomes" id="UP000777002"/>
    </source>
</evidence>
<name>A0ABS2GT55_9BURK</name>
<keyword evidence="2" id="KW-1185">Reference proteome</keyword>
<gene>
    <name evidence="1" type="ORF">H5985_04985</name>
</gene>
<proteinExistence type="predicted"/>
<organism evidence="1 2">
    <name type="scientific">Parasutterella secunda</name>
    <dbReference type="NCBI Taxonomy" id="626947"/>
    <lineage>
        <taxon>Bacteria</taxon>
        <taxon>Pseudomonadati</taxon>
        <taxon>Pseudomonadota</taxon>
        <taxon>Betaproteobacteria</taxon>
        <taxon>Burkholderiales</taxon>
        <taxon>Sutterellaceae</taxon>
        <taxon>Parasutterella</taxon>
    </lineage>
</organism>
<dbReference type="GO" id="GO:0005524">
    <property type="term" value="F:ATP binding"/>
    <property type="evidence" value="ECO:0007669"/>
    <property type="project" value="UniProtKB-KW"/>
</dbReference>
<dbReference type="RefSeq" id="WP_205050211.1">
    <property type="nucleotide sequence ID" value="NZ_JACJKX010000007.1"/>
</dbReference>
<keyword evidence="1" id="KW-0067">ATP-binding</keyword>
<keyword evidence="1" id="KW-0547">Nucleotide-binding</keyword>
<dbReference type="Pfam" id="PF13671">
    <property type="entry name" value="AAA_33"/>
    <property type="match status" value="1"/>
</dbReference>
<sequence length="168" mass="19145">MALEEKPLCVVLIGIPYSGKSTFVSEHAWLSQLARISFDEEVLELAHGDYSKWAEVAQQAGLNIDEKQNALIQAKRSFLIDKTNVSTLEREKLIAELQSHGYQTVAIVFEPPEAKELKRRIQKRSDKIISPEVITQMHRNFESGKADLFRQFDSVLFVSQNKTITVKK</sequence>
<dbReference type="Gene3D" id="3.40.50.300">
    <property type="entry name" value="P-loop containing nucleotide triphosphate hydrolases"/>
    <property type="match status" value="1"/>
</dbReference>
<evidence type="ECO:0000313" key="1">
    <source>
        <dbReference type="EMBL" id="MBM6928624.1"/>
    </source>
</evidence>
<reference evidence="1 2" key="1">
    <citation type="journal article" date="2021" name="Sci. Rep.">
        <title>The distribution of antibiotic resistance genes in chicken gut microbiota commensals.</title>
        <authorList>
            <person name="Juricova H."/>
            <person name="Matiasovicova J."/>
            <person name="Kubasova T."/>
            <person name="Cejkova D."/>
            <person name="Rychlik I."/>
        </authorList>
    </citation>
    <scope>NUCLEOTIDE SEQUENCE [LARGE SCALE GENOMIC DNA]</scope>
    <source>
        <strain evidence="1 2">An562</strain>
    </source>
</reference>
<dbReference type="EMBL" id="JACJKX010000007">
    <property type="protein sequence ID" value="MBM6928624.1"/>
    <property type="molecule type" value="Genomic_DNA"/>
</dbReference>
<dbReference type="InterPro" id="IPR027417">
    <property type="entry name" value="P-loop_NTPase"/>
</dbReference>
<protein>
    <submittedName>
        <fullName evidence="1">ATP-binding protein</fullName>
    </submittedName>
</protein>